<dbReference type="AlphaFoldDB" id="A0AAV4DM58"/>
<comment type="caution">
    <text evidence="2">The sequence shown here is derived from an EMBL/GenBank/DDBJ whole genome shotgun (WGS) entry which is preliminary data.</text>
</comment>
<dbReference type="Proteomes" id="UP000735302">
    <property type="component" value="Unassembled WGS sequence"/>
</dbReference>
<sequence length="191" mass="21615">MQAPVPKALKRKHKIEKYSRPNSTSTYRHSEVITQGRIKSFGEGGGGLGVFPLWSREVNVPVGWFRESLPLKRTNLCNLRMTMWLLLALEKYMSSIHMNITFAGEGVLSEPLDASGSCPVTGQRIHKTMQGLILNALQPDNGKSVDGYLKRRWKQFHVIVLANLRPGIHNNDNCGCRLSEDRFFAHSTRRL</sequence>
<name>A0AAV4DM58_9GAST</name>
<accession>A0AAV4DM58</accession>
<dbReference type="EMBL" id="BLXT01007988">
    <property type="protein sequence ID" value="GFO45041.1"/>
    <property type="molecule type" value="Genomic_DNA"/>
</dbReference>
<evidence type="ECO:0000313" key="3">
    <source>
        <dbReference type="Proteomes" id="UP000735302"/>
    </source>
</evidence>
<evidence type="ECO:0000313" key="2">
    <source>
        <dbReference type="EMBL" id="GFO45041.1"/>
    </source>
</evidence>
<evidence type="ECO:0000256" key="1">
    <source>
        <dbReference type="SAM" id="MobiDB-lite"/>
    </source>
</evidence>
<keyword evidence="3" id="KW-1185">Reference proteome</keyword>
<feature type="region of interest" description="Disordered" evidence="1">
    <location>
        <begin position="1"/>
        <end position="23"/>
    </location>
</feature>
<proteinExistence type="predicted"/>
<organism evidence="2 3">
    <name type="scientific">Plakobranchus ocellatus</name>
    <dbReference type="NCBI Taxonomy" id="259542"/>
    <lineage>
        <taxon>Eukaryota</taxon>
        <taxon>Metazoa</taxon>
        <taxon>Spiralia</taxon>
        <taxon>Lophotrochozoa</taxon>
        <taxon>Mollusca</taxon>
        <taxon>Gastropoda</taxon>
        <taxon>Heterobranchia</taxon>
        <taxon>Euthyneura</taxon>
        <taxon>Panpulmonata</taxon>
        <taxon>Sacoglossa</taxon>
        <taxon>Placobranchoidea</taxon>
        <taxon>Plakobranchidae</taxon>
        <taxon>Plakobranchus</taxon>
    </lineage>
</organism>
<gene>
    <name evidence="2" type="ORF">PoB_007154600</name>
</gene>
<protein>
    <submittedName>
        <fullName evidence="2">Uncharacterized protein</fullName>
    </submittedName>
</protein>
<reference evidence="2 3" key="1">
    <citation type="journal article" date="2021" name="Elife">
        <title>Chloroplast acquisition without the gene transfer in kleptoplastic sea slugs, Plakobranchus ocellatus.</title>
        <authorList>
            <person name="Maeda T."/>
            <person name="Takahashi S."/>
            <person name="Yoshida T."/>
            <person name="Shimamura S."/>
            <person name="Takaki Y."/>
            <person name="Nagai Y."/>
            <person name="Toyoda A."/>
            <person name="Suzuki Y."/>
            <person name="Arimoto A."/>
            <person name="Ishii H."/>
            <person name="Satoh N."/>
            <person name="Nishiyama T."/>
            <person name="Hasebe M."/>
            <person name="Maruyama T."/>
            <person name="Minagawa J."/>
            <person name="Obokata J."/>
            <person name="Shigenobu S."/>
        </authorList>
    </citation>
    <scope>NUCLEOTIDE SEQUENCE [LARGE SCALE GENOMIC DNA]</scope>
</reference>